<protein>
    <submittedName>
        <fullName evidence="1">Sulfotransferase</fullName>
    </submittedName>
</protein>
<dbReference type="SUPFAM" id="SSF52540">
    <property type="entry name" value="P-loop containing nucleoside triphosphate hydrolases"/>
    <property type="match status" value="1"/>
</dbReference>
<proteinExistence type="predicted"/>
<dbReference type="Proteomes" id="UP001171945">
    <property type="component" value="Unassembled WGS sequence"/>
</dbReference>
<name>A0ABT7VRV4_9GAMM</name>
<accession>A0ABT7VRV4</accession>
<gene>
    <name evidence="1" type="ORF">QUF54_03515</name>
</gene>
<reference evidence="1" key="1">
    <citation type="submission" date="2023-06" db="EMBL/GenBank/DDBJ databases">
        <title>Uncultivated large filamentous bacteria from sulfidic sediments reveal new species and different genomic features in energy metabolism and defense.</title>
        <authorList>
            <person name="Fonseca A."/>
        </authorList>
    </citation>
    <scope>NUCLEOTIDE SEQUENCE</scope>
    <source>
        <strain evidence="1">HSG4</strain>
    </source>
</reference>
<organism evidence="1 2">
    <name type="scientific">Candidatus Marithioploca araucensis</name>
    <dbReference type="NCBI Taxonomy" id="70273"/>
    <lineage>
        <taxon>Bacteria</taxon>
        <taxon>Pseudomonadati</taxon>
        <taxon>Pseudomonadota</taxon>
        <taxon>Gammaproteobacteria</taxon>
        <taxon>Thiotrichales</taxon>
        <taxon>Thiotrichaceae</taxon>
        <taxon>Candidatus Marithioploca</taxon>
    </lineage>
</organism>
<dbReference type="EMBL" id="JAUCGM010000139">
    <property type="protein sequence ID" value="MDM8562401.1"/>
    <property type="molecule type" value="Genomic_DNA"/>
</dbReference>
<dbReference type="Gene3D" id="3.40.50.300">
    <property type="entry name" value="P-loop containing nucleotide triphosphate hydrolases"/>
    <property type="match status" value="1"/>
</dbReference>
<dbReference type="InterPro" id="IPR040632">
    <property type="entry name" value="Sulfotransfer_4"/>
</dbReference>
<sequence length="185" mass="21903">MKPFGLGLNKTSTKTLGVCLQHFGYKHTTYNLDDLRTFSQGNLNHLLDKIKQYDSCEDWPWALMYEFLDKQFPEAQFILTKRKTPDIWFESLCKHADRTGPTEARRLVYGYEMPHDYRQHHIDFYNAHNQKVVDYFKDRADKLLVVCWENGDGWRELCQFLKQPQPNMPFPHINKARTASPNLTS</sequence>
<dbReference type="PANTHER" id="PTHR36978:SF4">
    <property type="entry name" value="P-LOOP CONTAINING NUCLEOSIDE TRIPHOSPHATE HYDROLASE PROTEIN"/>
    <property type="match status" value="1"/>
</dbReference>
<dbReference type="InterPro" id="IPR027417">
    <property type="entry name" value="P-loop_NTPase"/>
</dbReference>
<comment type="caution">
    <text evidence="1">The sequence shown here is derived from an EMBL/GenBank/DDBJ whole genome shotgun (WGS) entry which is preliminary data.</text>
</comment>
<evidence type="ECO:0000313" key="1">
    <source>
        <dbReference type="EMBL" id="MDM8562401.1"/>
    </source>
</evidence>
<dbReference type="Pfam" id="PF17784">
    <property type="entry name" value="Sulfotransfer_4"/>
    <property type="match status" value="2"/>
</dbReference>
<dbReference type="PANTHER" id="PTHR36978">
    <property type="entry name" value="P-LOOP CONTAINING NUCLEOTIDE TRIPHOSPHATE HYDROLASE"/>
    <property type="match status" value="1"/>
</dbReference>
<keyword evidence="2" id="KW-1185">Reference proteome</keyword>
<evidence type="ECO:0000313" key="2">
    <source>
        <dbReference type="Proteomes" id="UP001171945"/>
    </source>
</evidence>